<feature type="compositionally biased region" description="Low complexity" evidence="13">
    <location>
        <begin position="350"/>
        <end position="370"/>
    </location>
</feature>
<keyword evidence="9" id="KW-0067">ATP-binding</keyword>
<dbReference type="PANTHER" id="PTHR23293:SF9">
    <property type="entry name" value="FAD SYNTHASE"/>
    <property type="match status" value="1"/>
</dbReference>
<feature type="domain" description="Phosphoadenosine phosphosulphate reductase" evidence="14">
    <location>
        <begin position="48"/>
        <end position="130"/>
    </location>
</feature>
<evidence type="ECO:0000256" key="3">
    <source>
        <dbReference type="ARBA" id="ARBA00022630"/>
    </source>
</evidence>
<keyword evidence="6" id="KW-0548">Nucleotidyltransferase</keyword>
<comment type="pathway">
    <text evidence="1">Cofactor biosynthesis; FAD biosynthesis; FAD from FMN: step 1/1.</text>
</comment>
<dbReference type="AlphaFoldDB" id="A0A5M3MMK8"/>
<protein>
    <recommendedName>
        <fullName evidence="2">FAD synthase</fullName>
        <ecNumber evidence="2">2.7.7.2</ecNumber>
    </recommendedName>
    <alternativeName>
        <fullName evidence="10">FAD pyrophosphorylase</fullName>
    </alternativeName>
    <alternativeName>
        <fullName evidence="11">FMN adenylyltransferase</fullName>
    </alternativeName>
</protein>
<dbReference type="Pfam" id="PF01507">
    <property type="entry name" value="PAPS_reduct"/>
    <property type="match status" value="2"/>
</dbReference>
<gene>
    <name evidence="15" type="ORF">CONPUDRAFT_138032</name>
</gene>
<accession>A0A5M3MMK8</accession>
<dbReference type="Proteomes" id="UP000053558">
    <property type="component" value="Unassembled WGS sequence"/>
</dbReference>
<keyword evidence="8" id="KW-0274">FAD</keyword>
<feature type="region of interest" description="Disordered" evidence="13">
    <location>
        <begin position="350"/>
        <end position="380"/>
    </location>
</feature>
<dbReference type="KEGG" id="cput:CONPUDRAFT_138032"/>
<dbReference type="OMA" id="CIAEPHP"/>
<feature type="region of interest" description="Disordered" evidence="13">
    <location>
        <begin position="428"/>
        <end position="461"/>
    </location>
</feature>
<evidence type="ECO:0000256" key="13">
    <source>
        <dbReference type="SAM" id="MobiDB-lite"/>
    </source>
</evidence>
<dbReference type="GO" id="GO:0005524">
    <property type="term" value="F:ATP binding"/>
    <property type="evidence" value="ECO:0007669"/>
    <property type="project" value="UniProtKB-KW"/>
</dbReference>
<keyword evidence="7" id="KW-0547">Nucleotide-binding</keyword>
<dbReference type="PANTHER" id="PTHR23293">
    <property type="entry name" value="FAD SYNTHETASE-RELATED FMN ADENYLYLTRANSFERASE"/>
    <property type="match status" value="1"/>
</dbReference>
<proteinExistence type="predicted"/>
<feature type="domain" description="Phosphoadenosine phosphosulphate reductase" evidence="14">
    <location>
        <begin position="197"/>
        <end position="283"/>
    </location>
</feature>
<name>A0A5M3MMK8_CONPW</name>
<evidence type="ECO:0000313" key="15">
    <source>
        <dbReference type="EMBL" id="EIW79831.1"/>
    </source>
</evidence>
<evidence type="ECO:0000256" key="8">
    <source>
        <dbReference type="ARBA" id="ARBA00022827"/>
    </source>
</evidence>
<evidence type="ECO:0000256" key="6">
    <source>
        <dbReference type="ARBA" id="ARBA00022695"/>
    </source>
</evidence>
<evidence type="ECO:0000256" key="4">
    <source>
        <dbReference type="ARBA" id="ARBA00022643"/>
    </source>
</evidence>
<dbReference type="GeneID" id="19201123"/>
<dbReference type="SUPFAM" id="SSF52402">
    <property type="entry name" value="Adenine nucleotide alpha hydrolases-like"/>
    <property type="match status" value="1"/>
</dbReference>
<organism evidence="15 16">
    <name type="scientific">Coniophora puteana (strain RWD-64-598)</name>
    <name type="common">Brown rot fungus</name>
    <dbReference type="NCBI Taxonomy" id="741705"/>
    <lineage>
        <taxon>Eukaryota</taxon>
        <taxon>Fungi</taxon>
        <taxon>Dikarya</taxon>
        <taxon>Basidiomycota</taxon>
        <taxon>Agaricomycotina</taxon>
        <taxon>Agaricomycetes</taxon>
        <taxon>Agaricomycetidae</taxon>
        <taxon>Boletales</taxon>
        <taxon>Coniophorineae</taxon>
        <taxon>Coniophoraceae</taxon>
        <taxon>Coniophora</taxon>
    </lineage>
</organism>
<evidence type="ECO:0000256" key="1">
    <source>
        <dbReference type="ARBA" id="ARBA00004726"/>
    </source>
</evidence>
<comment type="caution">
    <text evidence="15">The sequence shown here is derived from an EMBL/GenBank/DDBJ whole genome shotgun (WGS) entry which is preliminary data.</text>
</comment>
<dbReference type="GO" id="GO:0003919">
    <property type="term" value="F:FMN adenylyltransferase activity"/>
    <property type="evidence" value="ECO:0007669"/>
    <property type="project" value="UniProtKB-EC"/>
</dbReference>
<dbReference type="CDD" id="cd23948">
    <property type="entry name" value="FAD_synthase"/>
    <property type="match status" value="1"/>
</dbReference>
<keyword evidence="15" id="KW-0378">Hydrolase</keyword>
<dbReference type="InterPro" id="IPR002500">
    <property type="entry name" value="PAPS_reduct_dom"/>
</dbReference>
<evidence type="ECO:0000256" key="10">
    <source>
        <dbReference type="ARBA" id="ARBA00031145"/>
    </source>
</evidence>
<feature type="compositionally biased region" description="Low complexity" evidence="13">
    <location>
        <begin position="138"/>
        <end position="147"/>
    </location>
</feature>
<dbReference type="OrthoDB" id="270728at2759"/>
<dbReference type="GO" id="GO:0016787">
    <property type="term" value="F:hydrolase activity"/>
    <property type="evidence" value="ECO:0007669"/>
    <property type="project" value="UniProtKB-KW"/>
</dbReference>
<sequence length="487" mass="51642">MQAMDSETIRKIHKEVYSLVNNGTLGQHVKTALGIINDALEKNGEKNVSLSFNGGKDCTVLLHLYIAVLAHRAIKKHPDPSSQALTLPETQALYIPVPSPFPVLEEFINDSAQVYNLRLERVEPEPDDVASPNGNGNGNDNGAASAGWPTALDAQVESVTPAVTPGVMTPSVFSLSSPSESSEAPRPVGKARGGAGMKRALERYKEHHGHITAILIGTRKTDPHGATLEFVSKTDSGWPEFDRVNPILNWSYADIWKFLLDLKVPYCSLYDEGYTSLGSTYNTFPNPALQISPSPALSSSAPAAASSSSAPMSSPPIDHRLPDALTMYADNPDMMCNIYESPLLNGGSSNSACGSAAHSPLPPASSSNDPAPAPAGGIPDNLKIPELTIYASNTEQMCIAEPHPRAKLPAFTMVASNTDQMCIAEPHPKASKASVPREEGVLKGSTNGVDGNGSGRKAQFRPAYELEDGSLERAGRVSGAVLARSQA</sequence>
<keyword evidence="3" id="KW-0285">Flavoprotein</keyword>
<feature type="region of interest" description="Disordered" evidence="13">
    <location>
        <begin position="295"/>
        <end position="316"/>
    </location>
</feature>
<evidence type="ECO:0000256" key="7">
    <source>
        <dbReference type="ARBA" id="ARBA00022741"/>
    </source>
</evidence>
<dbReference type="EC" id="2.7.7.2" evidence="2"/>
<feature type="region of interest" description="Disordered" evidence="13">
    <location>
        <begin position="171"/>
        <end position="194"/>
    </location>
</feature>
<keyword evidence="16" id="KW-1185">Reference proteome</keyword>
<keyword evidence="4" id="KW-0288">FMN</keyword>
<evidence type="ECO:0000256" key="5">
    <source>
        <dbReference type="ARBA" id="ARBA00022679"/>
    </source>
</evidence>
<evidence type="ECO:0000259" key="14">
    <source>
        <dbReference type="Pfam" id="PF01507"/>
    </source>
</evidence>
<reference evidence="16" key="1">
    <citation type="journal article" date="2012" name="Science">
        <title>The Paleozoic origin of enzymatic lignin decomposition reconstructed from 31 fungal genomes.</title>
        <authorList>
            <person name="Floudas D."/>
            <person name="Binder M."/>
            <person name="Riley R."/>
            <person name="Barry K."/>
            <person name="Blanchette R.A."/>
            <person name="Henrissat B."/>
            <person name="Martinez A.T."/>
            <person name="Otillar R."/>
            <person name="Spatafora J.W."/>
            <person name="Yadav J.S."/>
            <person name="Aerts A."/>
            <person name="Benoit I."/>
            <person name="Boyd A."/>
            <person name="Carlson A."/>
            <person name="Copeland A."/>
            <person name="Coutinho P.M."/>
            <person name="de Vries R.P."/>
            <person name="Ferreira P."/>
            <person name="Findley K."/>
            <person name="Foster B."/>
            <person name="Gaskell J."/>
            <person name="Glotzer D."/>
            <person name="Gorecki P."/>
            <person name="Heitman J."/>
            <person name="Hesse C."/>
            <person name="Hori C."/>
            <person name="Igarashi K."/>
            <person name="Jurgens J.A."/>
            <person name="Kallen N."/>
            <person name="Kersten P."/>
            <person name="Kohler A."/>
            <person name="Kuees U."/>
            <person name="Kumar T.K.A."/>
            <person name="Kuo A."/>
            <person name="LaButti K."/>
            <person name="Larrondo L.F."/>
            <person name="Lindquist E."/>
            <person name="Ling A."/>
            <person name="Lombard V."/>
            <person name="Lucas S."/>
            <person name="Lundell T."/>
            <person name="Martin R."/>
            <person name="McLaughlin D.J."/>
            <person name="Morgenstern I."/>
            <person name="Morin E."/>
            <person name="Murat C."/>
            <person name="Nagy L.G."/>
            <person name="Nolan M."/>
            <person name="Ohm R.A."/>
            <person name="Patyshakuliyeva A."/>
            <person name="Rokas A."/>
            <person name="Ruiz-Duenas F.J."/>
            <person name="Sabat G."/>
            <person name="Salamov A."/>
            <person name="Samejima M."/>
            <person name="Schmutz J."/>
            <person name="Slot J.C."/>
            <person name="St John F."/>
            <person name="Stenlid J."/>
            <person name="Sun H."/>
            <person name="Sun S."/>
            <person name="Syed K."/>
            <person name="Tsang A."/>
            <person name="Wiebenga A."/>
            <person name="Young D."/>
            <person name="Pisabarro A."/>
            <person name="Eastwood D.C."/>
            <person name="Martin F."/>
            <person name="Cullen D."/>
            <person name="Grigoriev I.V."/>
            <person name="Hibbett D.S."/>
        </authorList>
    </citation>
    <scope>NUCLEOTIDE SEQUENCE [LARGE SCALE GENOMIC DNA]</scope>
    <source>
        <strain evidence="16">RWD-64-598 SS2</strain>
    </source>
</reference>
<dbReference type="EMBL" id="JH711580">
    <property type="protein sequence ID" value="EIW79831.1"/>
    <property type="molecule type" value="Genomic_DNA"/>
</dbReference>
<evidence type="ECO:0000313" key="16">
    <source>
        <dbReference type="Proteomes" id="UP000053558"/>
    </source>
</evidence>
<feature type="compositionally biased region" description="Low complexity" evidence="13">
    <location>
        <begin position="171"/>
        <end position="187"/>
    </location>
</feature>
<feature type="region of interest" description="Disordered" evidence="13">
    <location>
        <begin position="125"/>
        <end position="147"/>
    </location>
</feature>
<dbReference type="InterPro" id="IPR014729">
    <property type="entry name" value="Rossmann-like_a/b/a_fold"/>
</dbReference>
<evidence type="ECO:0000256" key="2">
    <source>
        <dbReference type="ARBA" id="ARBA00012393"/>
    </source>
</evidence>
<comment type="catalytic activity">
    <reaction evidence="12">
        <text>FMN + ATP + H(+) = FAD + diphosphate</text>
        <dbReference type="Rhea" id="RHEA:17237"/>
        <dbReference type="ChEBI" id="CHEBI:15378"/>
        <dbReference type="ChEBI" id="CHEBI:30616"/>
        <dbReference type="ChEBI" id="CHEBI:33019"/>
        <dbReference type="ChEBI" id="CHEBI:57692"/>
        <dbReference type="ChEBI" id="CHEBI:58210"/>
        <dbReference type="EC" id="2.7.7.2"/>
    </reaction>
</comment>
<evidence type="ECO:0000256" key="9">
    <source>
        <dbReference type="ARBA" id="ARBA00022840"/>
    </source>
</evidence>
<keyword evidence="5" id="KW-0808">Transferase</keyword>
<evidence type="ECO:0000256" key="11">
    <source>
        <dbReference type="ARBA" id="ARBA00031871"/>
    </source>
</evidence>
<dbReference type="GO" id="GO:0006747">
    <property type="term" value="P:FAD biosynthetic process"/>
    <property type="evidence" value="ECO:0007669"/>
    <property type="project" value="TreeGrafter"/>
</dbReference>
<evidence type="ECO:0000256" key="12">
    <source>
        <dbReference type="ARBA" id="ARBA00049494"/>
    </source>
</evidence>
<dbReference type="Gene3D" id="3.40.50.620">
    <property type="entry name" value="HUPs"/>
    <property type="match status" value="1"/>
</dbReference>
<dbReference type="RefSeq" id="XP_007770168.1">
    <property type="nucleotide sequence ID" value="XM_007771978.1"/>
</dbReference>